<evidence type="ECO:0000256" key="6">
    <source>
        <dbReference type="SAM" id="MobiDB-lite"/>
    </source>
</evidence>
<dbReference type="GO" id="GO:0005524">
    <property type="term" value="F:ATP binding"/>
    <property type="evidence" value="ECO:0007669"/>
    <property type="project" value="UniProtKB-KW"/>
</dbReference>
<protein>
    <recommendedName>
        <fullName evidence="7">Serine-threonine/tyrosine-protein kinase catalytic domain-containing protein</fullName>
    </recommendedName>
</protein>
<dbReference type="GO" id="GO:0004674">
    <property type="term" value="F:protein serine/threonine kinase activity"/>
    <property type="evidence" value="ECO:0007669"/>
    <property type="project" value="UniProtKB-KW"/>
</dbReference>
<dbReference type="Gene3D" id="1.10.510.10">
    <property type="entry name" value="Transferase(Phosphotransferase) domain 1"/>
    <property type="match status" value="1"/>
</dbReference>
<evidence type="ECO:0000256" key="1">
    <source>
        <dbReference type="ARBA" id="ARBA00022527"/>
    </source>
</evidence>
<keyword evidence="3" id="KW-0547">Nucleotide-binding</keyword>
<keyword evidence="2" id="KW-0808">Transferase</keyword>
<dbReference type="InterPro" id="IPR001245">
    <property type="entry name" value="Ser-Thr/Tyr_kinase_cat_dom"/>
</dbReference>
<keyword evidence="1" id="KW-0723">Serine/threonine-protein kinase</keyword>
<keyword evidence="9" id="KW-1185">Reference proteome</keyword>
<organism evidence="8 9">
    <name type="scientific">Meganyctiphanes norvegica</name>
    <name type="common">Northern krill</name>
    <name type="synonym">Thysanopoda norvegica</name>
    <dbReference type="NCBI Taxonomy" id="48144"/>
    <lineage>
        <taxon>Eukaryota</taxon>
        <taxon>Metazoa</taxon>
        <taxon>Ecdysozoa</taxon>
        <taxon>Arthropoda</taxon>
        <taxon>Crustacea</taxon>
        <taxon>Multicrustacea</taxon>
        <taxon>Malacostraca</taxon>
        <taxon>Eumalacostraca</taxon>
        <taxon>Eucarida</taxon>
        <taxon>Euphausiacea</taxon>
        <taxon>Euphausiidae</taxon>
        <taxon>Meganyctiphanes</taxon>
    </lineage>
</organism>
<proteinExistence type="predicted"/>
<evidence type="ECO:0000313" key="9">
    <source>
        <dbReference type="Proteomes" id="UP001497623"/>
    </source>
</evidence>
<feature type="region of interest" description="Disordered" evidence="6">
    <location>
        <begin position="545"/>
        <end position="565"/>
    </location>
</feature>
<keyword evidence="4" id="KW-0418">Kinase</keyword>
<accession>A0AAV2RCZ4</accession>
<dbReference type="GO" id="GO:0005737">
    <property type="term" value="C:cytoplasm"/>
    <property type="evidence" value="ECO:0007669"/>
    <property type="project" value="TreeGrafter"/>
</dbReference>
<dbReference type="InterPro" id="IPR050940">
    <property type="entry name" value="Actin_reg-Ser/Thr_kinase"/>
</dbReference>
<feature type="compositionally biased region" description="Polar residues" evidence="6">
    <location>
        <begin position="440"/>
        <end position="483"/>
    </location>
</feature>
<gene>
    <name evidence="8" type="ORF">MNOR_LOCUS23721</name>
</gene>
<dbReference type="GO" id="GO:0030036">
    <property type="term" value="P:actin cytoskeleton organization"/>
    <property type="evidence" value="ECO:0007669"/>
    <property type="project" value="TreeGrafter"/>
</dbReference>
<reference evidence="8 9" key="1">
    <citation type="submission" date="2024-05" db="EMBL/GenBank/DDBJ databases">
        <authorList>
            <person name="Wallberg A."/>
        </authorList>
    </citation>
    <scope>NUCLEOTIDE SEQUENCE [LARGE SCALE GENOMIC DNA]</scope>
</reference>
<dbReference type="PANTHER" id="PTHR46485:SF5">
    <property type="entry name" value="CENTER DIVIDER, ISOFORM A"/>
    <property type="match status" value="1"/>
</dbReference>
<feature type="region of interest" description="Disordered" evidence="6">
    <location>
        <begin position="439"/>
        <end position="496"/>
    </location>
</feature>
<keyword evidence="5" id="KW-0067">ATP-binding</keyword>
<evidence type="ECO:0000259" key="7">
    <source>
        <dbReference type="Pfam" id="PF07714"/>
    </source>
</evidence>
<feature type="compositionally biased region" description="Low complexity" evidence="6">
    <location>
        <begin position="550"/>
        <end position="559"/>
    </location>
</feature>
<dbReference type="Pfam" id="PF07714">
    <property type="entry name" value="PK_Tyr_Ser-Thr"/>
    <property type="match status" value="1"/>
</dbReference>
<dbReference type="PANTHER" id="PTHR46485">
    <property type="entry name" value="LIM DOMAIN KINASE 1"/>
    <property type="match status" value="1"/>
</dbReference>
<dbReference type="InterPro" id="IPR011009">
    <property type="entry name" value="Kinase-like_dom_sf"/>
</dbReference>
<evidence type="ECO:0000256" key="4">
    <source>
        <dbReference type="ARBA" id="ARBA00022777"/>
    </source>
</evidence>
<feature type="compositionally biased region" description="Basic and acidic residues" evidence="6">
    <location>
        <begin position="484"/>
        <end position="496"/>
    </location>
</feature>
<sequence length="806" mass="90421">MKKKKKDPPPSERGDLLNTWLWVLNIKGAKNFSGGYRRSADKKSRETGRVCLCKQTCYHAKHHSRATCSQIHLFYKEKNPLGIFSKIFSFSIRLEQVYMKTKRNKGMGNDYMYTGMILIMKLRTLRICKNHSKCDGYFNSIIEYICQDKLSSFQIYEHIVILRNDYLSLQFVLGVLQRTPLEISRLRLLEHRGDTLEKGIMALVGHQSILDPVIEASNVRLQQVGSPYWMAPEMIRGKWYDHRVDVFSFGIIVCEIIARCDADPDILPRTNNFGVHYLAFSQLCPQDCPASFLQLAFQCCQIDSGARPTFEELTSKLESILMQISTPQFRQTHRKPKISHRRSLSDDTFVIVRNQHLETAVSSPSTRASTATDNPLAAESALEIFTLHEILEKMSAADPYFIATSLNVNPFTQLKLPARSQLALREGLRYCHSLPEPPHTLTTFSDPTSNLTPNSKLQHTSDSSLWPRTSSTSPKNSSLQNESLRNKHNDPSIESHKRQCTCISSVKRNNGKEELTEFKCTLHGVTVLATPSVWYRDLCTIPSNADGEVHSSSSPPSDIGSGGESIGVSNIHVTHLTNGPSKRRGSGESGFFSVGDLDGGHLGSPELCLSISELSSASFLSIEEDIDGALCLVQRSSSVITDSSEDLSSLGCCHDPYHSCDLASLTEGDDAMHYTLTDYEGERADIQHIVEFFEKNIVSPYNHDNTTNCLVSTPTRRQGCLVPLLSHKFSSVHGVQDSGSYQTNYIRNSSNCNKSYFTKDSTIPKPICILPSNVGLDRTYRIKERPKICITEGTVRAKRDIFKTKF</sequence>
<dbReference type="EMBL" id="CAXKWB010021174">
    <property type="protein sequence ID" value="CAL4123024.1"/>
    <property type="molecule type" value="Genomic_DNA"/>
</dbReference>
<evidence type="ECO:0000256" key="2">
    <source>
        <dbReference type="ARBA" id="ARBA00022679"/>
    </source>
</evidence>
<comment type="caution">
    <text evidence="8">The sequence shown here is derived from an EMBL/GenBank/DDBJ whole genome shotgun (WGS) entry which is preliminary data.</text>
</comment>
<dbReference type="AlphaFoldDB" id="A0AAV2RCZ4"/>
<evidence type="ECO:0000256" key="5">
    <source>
        <dbReference type="ARBA" id="ARBA00022840"/>
    </source>
</evidence>
<evidence type="ECO:0000313" key="8">
    <source>
        <dbReference type="EMBL" id="CAL4123024.1"/>
    </source>
</evidence>
<feature type="domain" description="Serine-threonine/tyrosine-protein kinase catalytic" evidence="7">
    <location>
        <begin position="225"/>
        <end position="317"/>
    </location>
</feature>
<dbReference type="GO" id="GO:0005634">
    <property type="term" value="C:nucleus"/>
    <property type="evidence" value="ECO:0007669"/>
    <property type="project" value="TreeGrafter"/>
</dbReference>
<dbReference type="SUPFAM" id="SSF56112">
    <property type="entry name" value="Protein kinase-like (PK-like)"/>
    <property type="match status" value="1"/>
</dbReference>
<name>A0AAV2RCZ4_MEGNR</name>
<dbReference type="Proteomes" id="UP001497623">
    <property type="component" value="Unassembled WGS sequence"/>
</dbReference>
<evidence type="ECO:0000256" key="3">
    <source>
        <dbReference type="ARBA" id="ARBA00022741"/>
    </source>
</evidence>
<feature type="non-terminal residue" evidence="8">
    <location>
        <position position="806"/>
    </location>
</feature>